<keyword evidence="4" id="KW-1185">Reference proteome</keyword>
<keyword evidence="2" id="KW-1133">Transmembrane helix</keyword>
<organism evidence="3 4">
    <name type="scientific">Planoprotostelium fungivorum</name>
    <dbReference type="NCBI Taxonomy" id="1890364"/>
    <lineage>
        <taxon>Eukaryota</taxon>
        <taxon>Amoebozoa</taxon>
        <taxon>Evosea</taxon>
        <taxon>Variosea</taxon>
        <taxon>Cavosteliida</taxon>
        <taxon>Cavosteliaceae</taxon>
        <taxon>Planoprotostelium</taxon>
    </lineage>
</organism>
<evidence type="ECO:0000256" key="1">
    <source>
        <dbReference type="SAM" id="MobiDB-lite"/>
    </source>
</evidence>
<comment type="caution">
    <text evidence="3">The sequence shown here is derived from an EMBL/GenBank/DDBJ whole genome shotgun (WGS) entry which is preliminary data.</text>
</comment>
<dbReference type="EMBL" id="MDYQ01000077">
    <property type="protein sequence ID" value="PRP83721.1"/>
    <property type="molecule type" value="Genomic_DNA"/>
</dbReference>
<evidence type="ECO:0000256" key="2">
    <source>
        <dbReference type="SAM" id="Phobius"/>
    </source>
</evidence>
<proteinExistence type="predicted"/>
<feature type="transmembrane region" description="Helical" evidence="2">
    <location>
        <begin position="193"/>
        <end position="215"/>
    </location>
</feature>
<evidence type="ECO:0000313" key="4">
    <source>
        <dbReference type="Proteomes" id="UP000241769"/>
    </source>
</evidence>
<dbReference type="Proteomes" id="UP000241769">
    <property type="component" value="Unassembled WGS sequence"/>
</dbReference>
<name>A0A2P6NIF6_9EUKA</name>
<dbReference type="AlphaFoldDB" id="A0A2P6NIF6"/>
<sequence length="463" mass="52472">MLAQQIGQKYNYYDNAAERRPELGENATCPFSVFSQVSRPRLLRSLTERLASEASPPCWLLYNGPQHRMLLVESRAKDTYRITHQVTQVESPDPRERLATAEVTAEREEQEKRPDYGHEKSTRGYSSGPFTTALSLTARASSNKGDVSQLSFEQQSRDHNTRNRVVTMAQQSLFSFILFPFSSFLFVPSSPPLVLTFYFFLFSLLSIETSLCVIVNRERRKSIGYIQMFLLKMKNITFVKGLPIVRSEGFVLSVHLTAISTAGFSHLLDLYIPSVWTVQAPSQAGERSRASTLFLSIPLCDSSCSVSALTSYFQRDKQNNTKPLWNELSVRKDRLDLLLTLSQLLEMLLSLRKIIAELKQLSAEKDEGSTTLELRRCTPCGLQKGKEETTRGPLTEKRSGSSARLPITSHQLIHRTTQSASIDCYELSPYTEIDTLRHQLHEKLAAHSLNAYPQPSRSFDRTE</sequence>
<keyword evidence="2" id="KW-0812">Transmembrane</keyword>
<feature type="region of interest" description="Disordered" evidence="1">
    <location>
        <begin position="89"/>
        <end position="128"/>
    </location>
</feature>
<feature type="compositionally biased region" description="Basic and acidic residues" evidence="1">
    <location>
        <begin position="92"/>
        <end position="122"/>
    </location>
</feature>
<keyword evidence="2" id="KW-0472">Membrane</keyword>
<evidence type="ECO:0000313" key="3">
    <source>
        <dbReference type="EMBL" id="PRP83721.1"/>
    </source>
</evidence>
<feature type="transmembrane region" description="Helical" evidence="2">
    <location>
        <begin position="165"/>
        <end position="187"/>
    </location>
</feature>
<accession>A0A2P6NIF6</accession>
<gene>
    <name evidence="3" type="ORF">PROFUN_09053</name>
</gene>
<protein>
    <submittedName>
        <fullName evidence="3">Uncharacterized protein</fullName>
    </submittedName>
</protein>
<dbReference type="InParanoid" id="A0A2P6NIF6"/>
<feature type="compositionally biased region" description="Basic and acidic residues" evidence="1">
    <location>
        <begin position="384"/>
        <end position="399"/>
    </location>
</feature>
<reference evidence="3 4" key="1">
    <citation type="journal article" date="2018" name="Genome Biol. Evol.">
        <title>Multiple Roots of Fruiting Body Formation in Amoebozoa.</title>
        <authorList>
            <person name="Hillmann F."/>
            <person name="Forbes G."/>
            <person name="Novohradska S."/>
            <person name="Ferling I."/>
            <person name="Riege K."/>
            <person name="Groth M."/>
            <person name="Westermann M."/>
            <person name="Marz M."/>
            <person name="Spaller T."/>
            <person name="Winckler T."/>
            <person name="Schaap P."/>
            <person name="Glockner G."/>
        </authorList>
    </citation>
    <scope>NUCLEOTIDE SEQUENCE [LARGE SCALE GENOMIC DNA]</scope>
    <source>
        <strain evidence="3 4">Jena</strain>
    </source>
</reference>
<feature type="region of interest" description="Disordered" evidence="1">
    <location>
        <begin position="383"/>
        <end position="408"/>
    </location>
</feature>